<proteinExistence type="predicted"/>
<name>A0AA38CSN4_TAXCH</name>
<accession>A0AA38CSN4</accession>
<evidence type="ECO:0000313" key="1">
    <source>
        <dbReference type="EMBL" id="KAH9303247.1"/>
    </source>
</evidence>
<evidence type="ECO:0000313" key="2">
    <source>
        <dbReference type="Proteomes" id="UP000824469"/>
    </source>
</evidence>
<comment type="caution">
    <text evidence="1">The sequence shown here is derived from an EMBL/GenBank/DDBJ whole genome shotgun (WGS) entry which is preliminary data.</text>
</comment>
<dbReference type="EMBL" id="JAHRHJ020000009">
    <property type="protein sequence ID" value="KAH9303247.1"/>
    <property type="molecule type" value="Genomic_DNA"/>
</dbReference>
<organism evidence="1 2">
    <name type="scientific">Taxus chinensis</name>
    <name type="common">Chinese yew</name>
    <name type="synonym">Taxus wallichiana var. chinensis</name>
    <dbReference type="NCBI Taxonomy" id="29808"/>
    <lineage>
        <taxon>Eukaryota</taxon>
        <taxon>Viridiplantae</taxon>
        <taxon>Streptophyta</taxon>
        <taxon>Embryophyta</taxon>
        <taxon>Tracheophyta</taxon>
        <taxon>Spermatophyta</taxon>
        <taxon>Pinopsida</taxon>
        <taxon>Pinidae</taxon>
        <taxon>Conifers II</taxon>
        <taxon>Cupressales</taxon>
        <taxon>Taxaceae</taxon>
        <taxon>Taxus</taxon>
    </lineage>
</organism>
<feature type="non-terminal residue" evidence="1">
    <location>
        <position position="53"/>
    </location>
</feature>
<gene>
    <name evidence="1" type="ORF">KI387_014830</name>
</gene>
<reference evidence="1 2" key="1">
    <citation type="journal article" date="2021" name="Nat. Plants">
        <title>The Taxus genome provides insights into paclitaxel biosynthesis.</title>
        <authorList>
            <person name="Xiong X."/>
            <person name="Gou J."/>
            <person name="Liao Q."/>
            <person name="Li Y."/>
            <person name="Zhou Q."/>
            <person name="Bi G."/>
            <person name="Li C."/>
            <person name="Du R."/>
            <person name="Wang X."/>
            <person name="Sun T."/>
            <person name="Guo L."/>
            <person name="Liang H."/>
            <person name="Lu P."/>
            <person name="Wu Y."/>
            <person name="Zhang Z."/>
            <person name="Ro D.K."/>
            <person name="Shang Y."/>
            <person name="Huang S."/>
            <person name="Yan J."/>
        </authorList>
    </citation>
    <scope>NUCLEOTIDE SEQUENCE [LARGE SCALE GENOMIC DNA]</scope>
    <source>
        <strain evidence="1">Ta-2019</strain>
    </source>
</reference>
<dbReference type="Proteomes" id="UP000824469">
    <property type="component" value="Unassembled WGS sequence"/>
</dbReference>
<keyword evidence="2" id="KW-1185">Reference proteome</keyword>
<protein>
    <submittedName>
        <fullName evidence="1">Uncharacterized protein</fullName>
    </submittedName>
</protein>
<sequence>KYEGQYPTKVERSGWVDEPGRRVHKISVEDLIRQVVGGLYFVISTWKRREKVQ</sequence>
<dbReference type="AlphaFoldDB" id="A0AA38CSN4"/>
<feature type="non-terminal residue" evidence="1">
    <location>
        <position position="1"/>
    </location>
</feature>